<name>A0A8S1N2U9_9CILI</name>
<accession>A0A8S1N2U9</accession>
<evidence type="ECO:0000313" key="1">
    <source>
        <dbReference type="EMBL" id="CAD8084421.1"/>
    </source>
</evidence>
<organism evidence="1 2">
    <name type="scientific">Paramecium sonneborni</name>
    <dbReference type="NCBI Taxonomy" id="65129"/>
    <lineage>
        <taxon>Eukaryota</taxon>
        <taxon>Sar</taxon>
        <taxon>Alveolata</taxon>
        <taxon>Ciliophora</taxon>
        <taxon>Intramacronucleata</taxon>
        <taxon>Oligohymenophorea</taxon>
        <taxon>Peniculida</taxon>
        <taxon>Parameciidae</taxon>
        <taxon>Paramecium</taxon>
    </lineage>
</organism>
<proteinExistence type="predicted"/>
<keyword evidence="2" id="KW-1185">Reference proteome</keyword>
<dbReference type="AlphaFoldDB" id="A0A8S1N2U9"/>
<evidence type="ECO:0000313" key="2">
    <source>
        <dbReference type="Proteomes" id="UP000692954"/>
    </source>
</evidence>
<dbReference type="Proteomes" id="UP000692954">
    <property type="component" value="Unassembled WGS sequence"/>
</dbReference>
<gene>
    <name evidence="1" type="ORF">PSON_ATCC_30995.1.T0460263</name>
</gene>
<sequence>MIPNSRYLAKGFYNFNMSTSDINQFFDQNTLTGNNFLRGQKFSIFPSKFALDGMEQCNRQKIMDYIQSSICGQYLIQFYIWR</sequence>
<dbReference type="EMBL" id="CAJJDN010000046">
    <property type="protein sequence ID" value="CAD8084421.1"/>
    <property type="molecule type" value="Genomic_DNA"/>
</dbReference>
<protein>
    <submittedName>
        <fullName evidence="1">Uncharacterized protein</fullName>
    </submittedName>
</protein>
<reference evidence="1" key="1">
    <citation type="submission" date="2021-01" db="EMBL/GenBank/DDBJ databases">
        <authorList>
            <consortium name="Genoscope - CEA"/>
            <person name="William W."/>
        </authorList>
    </citation>
    <scope>NUCLEOTIDE SEQUENCE</scope>
</reference>
<comment type="caution">
    <text evidence="1">The sequence shown here is derived from an EMBL/GenBank/DDBJ whole genome shotgun (WGS) entry which is preliminary data.</text>
</comment>